<accession>A0A225DG80</accession>
<evidence type="ECO:0000256" key="1">
    <source>
        <dbReference type="SAM" id="MobiDB-lite"/>
    </source>
</evidence>
<evidence type="ECO:0000313" key="2">
    <source>
        <dbReference type="EMBL" id="OWK36366.1"/>
    </source>
</evidence>
<dbReference type="Proteomes" id="UP000214646">
    <property type="component" value="Unassembled WGS sequence"/>
</dbReference>
<keyword evidence="3" id="KW-1185">Reference proteome</keyword>
<reference evidence="3" key="1">
    <citation type="submission" date="2017-06" db="EMBL/GenBank/DDBJ databases">
        <title>Genome analysis of Fimbriiglobus ruber SP5, the first member of the order Planctomycetales with confirmed chitinolytic capability.</title>
        <authorList>
            <person name="Ravin N.V."/>
            <person name="Rakitin A.L."/>
            <person name="Ivanova A.A."/>
            <person name="Beletsky A.V."/>
            <person name="Kulichevskaya I.S."/>
            <person name="Mardanov A.V."/>
            <person name="Dedysh S.N."/>
        </authorList>
    </citation>
    <scope>NUCLEOTIDE SEQUENCE [LARGE SCALE GENOMIC DNA]</scope>
    <source>
        <strain evidence="3">SP5</strain>
    </source>
</reference>
<feature type="region of interest" description="Disordered" evidence="1">
    <location>
        <begin position="39"/>
        <end position="86"/>
    </location>
</feature>
<gene>
    <name evidence="2" type="ORF">FRUB_08929</name>
</gene>
<comment type="caution">
    <text evidence="2">The sequence shown here is derived from an EMBL/GenBank/DDBJ whole genome shotgun (WGS) entry which is preliminary data.</text>
</comment>
<evidence type="ECO:0000313" key="3">
    <source>
        <dbReference type="Proteomes" id="UP000214646"/>
    </source>
</evidence>
<protein>
    <submittedName>
        <fullName evidence="2">Uncharacterized protein</fullName>
    </submittedName>
</protein>
<dbReference type="AlphaFoldDB" id="A0A225DG80"/>
<sequence>MGQERERGGFVYSQITGAGVEFKRKAWSASGCERRLFQSVPTGGRLGARPQTPPEGLDPSGPPHLLPTRGLIPERMSPRVARRGLG</sequence>
<name>A0A225DG80_9BACT</name>
<organism evidence="2 3">
    <name type="scientific">Fimbriiglobus ruber</name>
    <dbReference type="NCBI Taxonomy" id="1908690"/>
    <lineage>
        <taxon>Bacteria</taxon>
        <taxon>Pseudomonadati</taxon>
        <taxon>Planctomycetota</taxon>
        <taxon>Planctomycetia</taxon>
        <taxon>Gemmatales</taxon>
        <taxon>Gemmataceae</taxon>
        <taxon>Fimbriiglobus</taxon>
    </lineage>
</organism>
<proteinExistence type="predicted"/>
<dbReference type="EMBL" id="NIDE01000017">
    <property type="protein sequence ID" value="OWK36366.1"/>
    <property type="molecule type" value="Genomic_DNA"/>
</dbReference>